<evidence type="ECO:0000313" key="1">
    <source>
        <dbReference type="EMBL" id="HIU39031.1"/>
    </source>
</evidence>
<accession>A0A9D1ILZ7</accession>
<sequence>MPAIRKARLDELDSIMPVYDKAKAYMQQSGNPNQWIGGYPSRETIAADILAGHCHVLETDDRKLAAVFAYIEGNDPTYSDIFDGAWLNDLPYAVVHRLASAGIMHDVARQCFLWCFGQCPNLRVDTHADNHTMRHILESLGFSRCGIILTHNGTPRIAYQKTLDINTKK</sequence>
<evidence type="ECO:0000313" key="2">
    <source>
        <dbReference type="Proteomes" id="UP000824076"/>
    </source>
</evidence>
<reference evidence="1" key="2">
    <citation type="journal article" date="2021" name="PeerJ">
        <title>Extensive microbial diversity within the chicken gut microbiome revealed by metagenomics and culture.</title>
        <authorList>
            <person name="Gilroy R."/>
            <person name="Ravi A."/>
            <person name="Getino M."/>
            <person name="Pursley I."/>
            <person name="Horton D.L."/>
            <person name="Alikhan N.F."/>
            <person name="Baker D."/>
            <person name="Gharbi K."/>
            <person name="Hall N."/>
            <person name="Watson M."/>
            <person name="Adriaenssens E.M."/>
            <person name="Foster-Nyarko E."/>
            <person name="Jarju S."/>
            <person name="Secka A."/>
            <person name="Antonio M."/>
            <person name="Oren A."/>
            <person name="Chaudhuri R.R."/>
            <person name="La Ragione R."/>
            <person name="Hildebrand F."/>
            <person name="Pallen M.J."/>
        </authorList>
    </citation>
    <scope>NUCLEOTIDE SEQUENCE</scope>
    <source>
        <strain evidence="1">17073</strain>
    </source>
</reference>
<dbReference type="SUPFAM" id="SSF55729">
    <property type="entry name" value="Acyl-CoA N-acyltransferases (Nat)"/>
    <property type="match status" value="1"/>
</dbReference>
<dbReference type="Proteomes" id="UP000824076">
    <property type="component" value="Unassembled WGS sequence"/>
</dbReference>
<dbReference type="EMBL" id="DVMS01000146">
    <property type="protein sequence ID" value="HIU39031.1"/>
    <property type="molecule type" value="Genomic_DNA"/>
</dbReference>
<comment type="caution">
    <text evidence="1">The sequence shown here is derived from an EMBL/GenBank/DDBJ whole genome shotgun (WGS) entry which is preliminary data.</text>
</comment>
<reference evidence="1" key="1">
    <citation type="submission" date="2020-10" db="EMBL/GenBank/DDBJ databases">
        <authorList>
            <person name="Gilroy R."/>
        </authorList>
    </citation>
    <scope>NUCLEOTIDE SEQUENCE</scope>
    <source>
        <strain evidence="1">17073</strain>
    </source>
</reference>
<dbReference type="InterPro" id="IPR016181">
    <property type="entry name" value="Acyl_CoA_acyltransferase"/>
</dbReference>
<gene>
    <name evidence="1" type="ORF">IAD18_05135</name>
</gene>
<name>A0A9D1ILZ7_9BACT</name>
<protein>
    <submittedName>
        <fullName evidence="1">GNAT family N-acetyltransferase</fullName>
    </submittedName>
</protein>
<organism evidence="1 2">
    <name type="scientific">Candidatus Limisoma intestinavium</name>
    <dbReference type="NCBI Taxonomy" id="2840856"/>
    <lineage>
        <taxon>Bacteria</taxon>
        <taxon>Pseudomonadati</taxon>
        <taxon>Bacteroidota</taxon>
        <taxon>Bacteroidia</taxon>
        <taxon>Bacteroidales</taxon>
        <taxon>Candidatus Limisoma</taxon>
    </lineage>
</organism>
<dbReference type="AlphaFoldDB" id="A0A9D1ILZ7"/>
<dbReference type="Gene3D" id="3.40.630.30">
    <property type="match status" value="1"/>
</dbReference>
<proteinExistence type="predicted"/>